<evidence type="ECO:0000256" key="9">
    <source>
        <dbReference type="ARBA" id="ARBA00023002"/>
    </source>
</evidence>
<keyword evidence="14" id="KW-0732">Signal</keyword>
<dbReference type="GO" id="GO:0004497">
    <property type="term" value="F:monooxygenase activity"/>
    <property type="evidence" value="ECO:0007669"/>
    <property type="project" value="UniProtKB-KW"/>
</dbReference>
<evidence type="ECO:0000256" key="2">
    <source>
        <dbReference type="ARBA" id="ARBA00004370"/>
    </source>
</evidence>
<keyword evidence="16" id="KW-1185">Reference proteome</keyword>
<dbReference type="Proteomes" id="UP000814176">
    <property type="component" value="Unassembled WGS sequence"/>
</dbReference>
<dbReference type="EMBL" id="JADCUA010000015">
    <property type="protein sequence ID" value="KAH9834629.1"/>
    <property type="molecule type" value="Genomic_DNA"/>
</dbReference>
<evidence type="ECO:0000256" key="13">
    <source>
        <dbReference type="RuleBase" id="RU000461"/>
    </source>
</evidence>
<dbReference type="PRINTS" id="PR00463">
    <property type="entry name" value="EP450I"/>
</dbReference>
<keyword evidence="5 13" id="KW-0349">Heme</keyword>
<dbReference type="GeneID" id="71997359"/>
<evidence type="ECO:0000256" key="7">
    <source>
        <dbReference type="ARBA" id="ARBA00022723"/>
    </source>
</evidence>
<evidence type="ECO:0000313" key="16">
    <source>
        <dbReference type="Proteomes" id="UP000814176"/>
    </source>
</evidence>
<gene>
    <name evidence="15" type="ORF">C8Q71DRAFT_151285</name>
</gene>
<evidence type="ECO:0000256" key="8">
    <source>
        <dbReference type="ARBA" id="ARBA00022989"/>
    </source>
</evidence>
<keyword evidence="8" id="KW-1133">Transmembrane helix</keyword>
<keyword evidence="6" id="KW-0812">Transmembrane</keyword>
<name>A0ABQ8KBI5_9APHY</name>
<feature type="signal peptide" evidence="14">
    <location>
        <begin position="1"/>
        <end position="22"/>
    </location>
</feature>
<evidence type="ECO:0000256" key="11">
    <source>
        <dbReference type="ARBA" id="ARBA00023033"/>
    </source>
</evidence>
<comment type="cofactor">
    <cofactor evidence="1">
        <name>heme</name>
        <dbReference type="ChEBI" id="CHEBI:30413"/>
    </cofactor>
</comment>
<comment type="subcellular location">
    <subcellularLocation>
        <location evidence="2">Membrane</location>
    </subcellularLocation>
</comment>
<dbReference type="Gene3D" id="1.10.630.10">
    <property type="entry name" value="Cytochrome P450"/>
    <property type="match status" value="1"/>
</dbReference>
<comment type="similarity">
    <text evidence="4 13">Belongs to the cytochrome P450 family.</text>
</comment>
<feature type="chain" id="PRO_5047284078" evidence="14">
    <location>
        <begin position="23"/>
        <end position="517"/>
    </location>
</feature>
<dbReference type="InterPro" id="IPR036396">
    <property type="entry name" value="Cyt_P450_sf"/>
</dbReference>
<keyword evidence="9 13" id="KW-0560">Oxidoreductase</keyword>
<evidence type="ECO:0000256" key="12">
    <source>
        <dbReference type="ARBA" id="ARBA00023136"/>
    </source>
</evidence>
<comment type="pathway">
    <text evidence="3">Secondary metabolite biosynthesis.</text>
</comment>
<sequence length="517" mass="57797">MSSVPPSSVYLALLILGATLLARRWGNKHNRETLPGPKAIPLIGNIHQLPREYLEQTFAQWAGKYGDPIFARFFRTPTLIINTQRVARDLLEKKGAIYSSRPRTVLMSEIMEWFTVVLLPYDSESRRRQRKWIQHAFNDKDAIITHEPIRRRETYKLLLSLMQEPEDFVTHVKRFVAAILTEITYGYTITSLDDPWFVLMDKAVQGTGEGGSAAAVLVDFFPIMKHIPSWMPGAGFKRHALAVKEDIRKATQMTYYSVKDALVAGTARPSFAAALIEDAQRNGTLARHELDIMAASSTIYAAGMDTTRVVLITFILAMVLHPEVLRKAQAEVDLVVGADRLPEPDDREKLPYIECLIKETLRWCTPIPLGIPHCLTEDDNYEGYAIPKGSTVLTNIWAMTHDEETYPDAFAFRPERFIGVDSKTADSTDPRAAIFGFGRRSCPGRYYAEANVFMAVASIVATLHISKARDSRGEEVTPSTKFASGLTRVPPTFVCTIVPRSPRAVGLVSELLDGLPG</sequence>
<keyword evidence="11 13" id="KW-0503">Monooxygenase</keyword>
<dbReference type="InterPro" id="IPR002401">
    <property type="entry name" value="Cyt_P450_E_grp-I"/>
</dbReference>
<evidence type="ECO:0000256" key="1">
    <source>
        <dbReference type="ARBA" id="ARBA00001971"/>
    </source>
</evidence>
<dbReference type="PANTHER" id="PTHR46300:SF2">
    <property type="entry name" value="CYTOCHROME P450 MONOOXYGENASE ALNH-RELATED"/>
    <property type="match status" value="1"/>
</dbReference>
<comment type="caution">
    <text evidence="15">The sequence shown here is derived from an EMBL/GenBank/DDBJ whole genome shotgun (WGS) entry which is preliminary data.</text>
</comment>
<organism evidence="15 16">
    <name type="scientific">Rhodofomes roseus</name>
    <dbReference type="NCBI Taxonomy" id="34475"/>
    <lineage>
        <taxon>Eukaryota</taxon>
        <taxon>Fungi</taxon>
        <taxon>Dikarya</taxon>
        <taxon>Basidiomycota</taxon>
        <taxon>Agaricomycotina</taxon>
        <taxon>Agaricomycetes</taxon>
        <taxon>Polyporales</taxon>
        <taxon>Rhodofomes</taxon>
    </lineage>
</organism>
<dbReference type="InterPro" id="IPR050364">
    <property type="entry name" value="Cytochrome_P450_fung"/>
</dbReference>
<evidence type="ECO:0000313" key="15">
    <source>
        <dbReference type="EMBL" id="KAH9834629.1"/>
    </source>
</evidence>
<reference evidence="15 16" key="1">
    <citation type="journal article" date="2021" name="Environ. Microbiol.">
        <title>Gene family expansions and transcriptome signatures uncover fungal adaptations to wood decay.</title>
        <authorList>
            <person name="Hage H."/>
            <person name="Miyauchi S."/>
            <person name="Viragh M."/>
            <person name="Drula E."/>
            <person name="Min B."/>
            <person name="Chaduli D."/>
            <person name="Navarro D."/>
            <person name="Favel A."/>
            <person name="Norest M."/>
            <person name="Lesage-Meessen L."/>
            <person name="Balint B."/>
            <person name="Merenyi Z."/>
            <person name="de Eugenio L."/>
            <person name="Morin E."/>
            <person name="Martinez A.T."/>
            <person name="Baldrian P."/>
            <person name="Stursova M."/>
            <person name="Martinez M.J."/>
            <person name="Novotny C."/>
            <person name="Magnuson J.K."/>
            <person name="Spatafora J.W."/>
            <person name="Maurice S."/>
            <person name="Pangilinan J."/>
            <person name="Andreopoulos W."/>
            <person name="LaButti K."/>
            <person name="Hundley H."/>
            <person name="Na H."/>
            <person name="Kuo A."/>
            <person name="Barry K."/>
            <person name="Lipzen A."/>
            <person name="Henrissat B."/>
            <person name="Riley R."/>
            <person name="Ahrendt S."/>
            <person name="Nagy L.G."/>
            <person name="Grigoriev I.V."/>
            <person name="Martin F."/>
            <person name="Rosso M.N."/>
        </authorList>
    </citation>
    <scope>NUCLEOTIDE SEQUENCE [LARGE SCALE GENOMIC DNA]</scope>
    <source>
        <strain evidence="15 16">CIRM-BRFM 1785</strain>
    </source>
</reference>
<dbReference type="PANTHER" id="PTHR46300">
    <property type="entry name" value="P450, PUTATIVE (EUROFUNG)-RELATED-RELATED"/>
    <property type="match status" value="1"/>
</dbReference>
<dbReference type="Pfam" id="PF00067">
    <property type="entry name" value="p450"/>
    <property type="match status" value="1"/>
</dbReference>
<proteinExistence type="inferred from homology"/>
<protein>
    <submittedName>
        <fullName evidence="15">Cytochrome P450 monooxygenase</fullName>
    </submittedName>
</protein>
<evidence type="ECO:0000256" key="10">
    <source>
        <dbReference type="ARBA" id="ARBA00023004"/>
    </source>
</evidence>
<accession>A0ABQ8KBI5</accession>
<dbReference type="InterPro" id="IPR001128">
    <property type="entry name" value="Cyt_P450"/>
</dbReference>
<evidence type="ECO:0000256" key="6">
    <source>
        <dbReference type="ARBA" id="ARBA00022692"/>
    </source>
</evidence>
<dbReference type="RefSeq" id="XP_047777160.1">
    <property type="nucleotide sequence ID" value="XM_047916627.1"/>
</dbReference>
<dbReference type="CDD" id="cd11065">
    <property type="entry name" value="CYP64-like"/>
    <property type="match status" value="1"/>
</dbReference>
<evidence type="ECO:0000256" key="4">
    <source>
        <dbReference type="ARBA" id="ARBA00010617"/>
    </source>
</evidence>
<dbReference type="PROSITE" id="PS00086">
    <property type="entry name" value="CYTOCHROME_P450"/>
    <property type="match status" value="1"/>
</dbReference>
<dbReference type="InterPro" id="IPR017972">
    <property type="entry name" value="Cyt_P450_CS"/>
</dbReference>
<evidence type="ECO:0000256" key="14">
    <source>
        <dbReference type="SAM" id="SignalP"/>
    </source>
</evidence>
<keyword evidence="12" id="KW-0472">Membrane</keyword>
<keyword evidence="7 13" id="KW-0479">Metal-binding</keyword>
<dbReference type="SUPFAM" id="SSF48264">
    <property type="entry name" value="Cytochrome P450"/>
    <property type="match status" value="1"/>
</dbReference>
<keyword evidence="10 13" id="KW-0408">Iron</keyword>
<evidence type="ECO:0000256" key="3">
    <source>
        <dbReference type="ARBA" id="ARBA00005179"/>
    </source>
</evidence>
<evidence type="ECO:0000256" key="5">
    <source>
        <dbReference type="ARBA" id="ARBA00022617"/>
    </source>
</evidence>